<dbReference type="Pfam" id="PF16421">
    <property type="entry name" value="E2F_CC-MB"/>
    <property type="match status" value="1"/>
</dbReference>
<dbReference type="Proteomes" id="UP000011081">
    <property type="component" value="Unassembled WGS sequence"/>
</dbReference>
<dbReference type="SMART" id="SM01372">
    <property type="entry name" value="E2F_TDP"/>
    <property type="match status" value="1"/>
</dbReference>
<organism evidence="7 8">
    <name type="scientific">Vavraia culicis (isolate floridensis)</name>
    <name type="common">Microsporidian parasite</name>
    <dbReference type="NCBI Taxonomy" id="948595"/>
    <lineage>
        <taxon>Eukaryota</taxon>
        <taxon>Fungi</taxon>
        <taxon>Fungi incertae sedis</taxon>
        <taxon>Microsporidia</taxon>
        <taxon>Pleistophoridae</taxon>
        <taxon>Vavraia</taxon>
    </lineage>
</organism>
<dbReference type="Gene3D" id="6.10.250.540">
    <property type="match status" value="1"/>
</dbReference>
<evidence type="ECO:0000313" key="7">
    <source>
        <dbReference type="EMBL" id="ELA47411.1"/>
    </source>
</evidence>
<dbReference type="PANTHER" id="PTHR12081:SF18">
    <property type="entry name" value="TRANSCRIPTION FACTOR E2F2-RELATED"/>
    <property type="match status" value="1"/>
</dbReference>
<dbReference type="RefSeq" id="XP_008074082.1">
    <property type="nucleotide sequence ID" value="XM_008075891.1"/>
</dbReference>
<dbReference type="STRING" id="948595.L2GUT4"/>
<dbReference type="GO" id="GO:0000981">
    <property type="term" value="F:DNA-binding transcription factor activity, RNA polymerase II-specific"/>
    <property type="evidence" value="ECO:0007669"/>
    <property type="project" value="TreeGrafter"/>
</dbReference>
<dbReference type="InParanoid" id="L2GUT4"/>
<evidence type="ECO:0000313" key="8">
    <source>
        <dbReference type="Proteomes" id="UP000011081"/>
    </source>
</evidence>
<proteinExistence type="inferred from homology"/>
<dbReference type="OrthoDB" id="1743261at2759"/>
<dbReference type="EMBL" id="GL877418">
    <property type="protein sequence ID" value="ELA47411.1"/>
    <property type="molecule type" value="Genomic_DNA"/>
</dbReference>
<dbReference type="InterPro" id="IPR036390">
    <property type="entry name" value="WH_DNA-bd_sf"/>
</dbReference>
<keyword evidence="5" id="KW-0539">Nucleus</keyword>
<evidence type="ECO:0000256" key="5">
    <source>
        <dbReference type="RuleBase" id="RU003796"/>
    </source>
</evidence>
<dbReference type="InterPro" id="IPR003316">
    <property type="entry name" value="E2F_WHTH_DNA-bd_dom"/>
</dbReference>
<dbReference type="GO" id="GO:0046983">
    <property type="term" value="F:protein dimerization activity"/>
    <property type="evidence" value="ECO:0007669"/>
    <property type="project" value="InterPro"/>
</dbReference>
<dbReference type="InterPro" id="IPR032198">
    <property type="entry name" value="E2F_CC-MB"/>
</dbReference>
<dbReference type="GO" id="GO:0000978">
    <property type="term" value="F:RNA polymerase II cis-regulatory region sequence-specific DNA binding"/>
    <property type="evidence" value="ECO:0007669"/>
    <property type="project" value="InterPro"/>
</dbReference>
<protein>
    <recommendedName>
        <fullName evidence="6">E2F/DP family winged-helix DNA-binding domain-containing protein</fullName>
    </recommendedName>
</protein>
<dbReference type="GO" id="GO:0090575">
    <property type="term" value="C:RNA polymerase II transcription regulator complex"/>
    <property type="evidence" value="ECO:0007669"/>
    <property type="project" value="TreeGrafter"/>
</dbReference>
<dbReference type="SUPFAM" id="SSF144074">
    <property type="entry name" value="E2F-DP heterodimerization region"/>
    <property type="match status" value="1"/>
</dbReference>
<comment type="similarity">
    <text evidence="1 5">Belongs to the E2F/DP family.</text>
</comment>
<evidence type="ECO:0000259" key="6">
    <source>
        <dbReference type="SMART" id="SM01372"/>
    </source>
</evidence>
<dbReference type="VEuPathDB" id="MicrosporidiaDB:VCUG_01062"/>
<dbReference type="OMA" id="XPSKIRI"/>
<evidence type="ECO:0000256" key="4">
    <source>
        <dbReference type="ARBA" id="ARBA00023163"/>
    </source>
</evidence>
<reference evidence="8" key="1">
    <citation type="submission" date="2011-03" db="EMBL/GenBank/DDBJ databases">
        <title>The genome sequence of Vavraia culicis strain floridensis.</title>
        <authorList>
            <consortium name="The Broad Institute Genome Sequencing Platform"/>
            <person name="Cuomo C."/>
            <person name="Becnel J."/>
            <person name="Sanscrainte N."/>
            <person name="Young S.K."/>
            <person name="Zeng Q."/>
            <person name="Gargeya S."/>
            <person name="Fitzgerald M."/>
            <person name="Haas B."/>
            <person name="Abouelleil A."/>
            <person name="Alvarado L."/>
            <person name="Arachchi H.M."/>
            <person name="Berlin A."/>
            <person name="Chapman S.B."/>
            <person name="Gearin G."/>
            <person name="Goldberg J."/>
            <person name="Griggs A."/>
            <person name="Gujja S."/>
            <person name="Hansen M."/>
            <person name="Heiman D."/>
            <person name="Howarth C."/>
            <person name="Larimer J."/>
            <person name="Lui A."/>
            <person name="MacDonald P.J.P."/>
            <person name="McCowen C."/>
            <person name="Montmayeur A."/>
            <person name="Murphy C."/>
            <person name="Neiman D."/>
            <person name="Pearson M."/>
            <person name="Priest M."/>
            <person name="Roberts A."/>
            <person name="Saif S."/>
            <person name="Shea T."/>
            <person name="Sisk P."/>
            <person name="Stolte C."/>
            <person name="Sykes S."/>
            <person name="Wortman J."/>
            <person name="Nusbaum C."/>
            <person name="Birren B."/>
        </authorList>
    </citation>
    <scope>NUCLEOTIDE SEQUENCE [LARGE SCALE GENOMIC DNA]</scope>
    <source>
        <strain evidence="8">floridensis</strain>
    </source>
</reference>
<dbReference type="CDD" id="cd14660">
    <property type="entry name" value="E2F_DD"/>
    <property type="match status" value="1"/>
</dbReference>
<dbReference type="InterPro" id="IPR037241">
    <property type="entry name" value="E2F-DP_heterodim"/>
</dbReference>
<evidence type="ECO:0000256" key="1">
    <source>
        <dbReference type="ARBA" id="ARBA00010940"/>
    </source>
</evidence>
<dbReference type="AlphaFoldDB" id="L2GUT4"/>
<feature type="domain" description="E2F/DP family winged-helix DNA-binding" evidence="6">
    <location>
        <begin position="13"/>
        <end position="78"/>
    </location>
</feature>
<dbReference type="HOGENOM" id="CLU_032091_4_1_1"/>
<dbReference type="GeneID" id="19878944"/>
<accession>L2GUT4</accession>
<comment type="subcellular location">
    <subcellularLocation>
        <location evidence="5">Nucleus</location>
    </subcellularLocation>
</comment>
<dbReference type="InterPro" id="IPR015633">
    <property type="entry name" value="E2F"/>
</dbReference>
<dbReference type="PANTHER" id="PTHR12081">
    <property type="entry name" value="TRANSCRIPTION FACTOR E2F"/>
    <property type="match status" value="1"/>
</dbReference>
<evidence type="ECO:0000256" key="2">
    <source>
        <dbReference type="ARBA" id="ARBA00023015"/>
    </source>
</evidence>
<keyword evidence="4 5" id="KW-0804">Transcription</keyword>
<dbReference type="InterPro" id="IPR036388">
    <property type="entry name" value="WH-like_DNA-bd_sf"/>
</dbReference>
<keyword evidence="2 5" id="KW-0805">Transcription regulation</keyword>
<keyword evidence="3 5" id="KW-0238">DNA-binding</keyword>
<dbReference type="SUPFAM" id="SSF46785">
    <property type="entry name" value="Winged helix' DNA-binding domain"/>
    <property type="match status" value="1"/>
</dbReference>
<sequence>MTSISSERLSSSRLENSLFILTKKFFVYLKQVYPRAIDTNDLAHYLCVSKRRVYDITNILEGLGLLRKRSVNSLEWIGGDFSTFMGDEAENCVNMDVVYDREKENIDNLFVGQYDSNISALDQLSKEEKDLDQKIFVLNNKIQNTLQLDSSIKNAYVTHRDLLGLPSLQNKLIFAVKAPQETFLENKDSKNEYMMEFNANSEKIDVFYVSDENKRME</sequence>
<keyword evidence="8" id="KW-1185">Reference proteome</keyword>
<dbReference type="Gene3D" id="1.10.10.10">
    <property type="entry name" value="Winged helix-like DNA-binding domain superfamily/Winged helix DNA-binding domain"/>
    <property type="match status" value="1"/>
</dbReference>
<gene>
    <name evidence="7" type="ORF">VCUG_01062</name>
</gene>
<name>L2GUT4_VAVCU</name>
<evidence type="ECO:0000256" key="3">
    <source>
        <dbReference type="ARBA" id="ARBA00023125"/>
    </source>
</evidence>
<dbReference type="Pfam" id="PF02319">
    <property type="entry name" value="WHD_E2F_TDP"/>
    <property type="match status" value="1"/>
</dbReference>